<proteinExistence type="predicted"/>
<keyword evidence="3" id="KW-1185">Reference proteome</keyword>
<gene>
    <name evidence="2" type="ORF">HERILL_LOCUS419</name>
</gene>
<accession>A0A7R8UA87</accession>
<reference evidence="2 3" key="1">
    <citation type="submission" date="2020-11" db="EMBL/GenBank/DDBJ databases">
        <authorList>
            <person name="Wallbank WR R."/>
            <person name="Pardo Diaz C."/>
            <person name="Kozak K."/>
            <person name="Martin S."/>
            <person name="Jiggins C."/>
            <person name="Moest M."/>
            <person name="Warren A I."/>
            <person name="Generalovic N T."/>
            <person name="Byers J.R.P. K."/>
            <person name="Montejo-Kovacevich G."/>
            <person name="Yen C E."/>
        </authorList>
    </citation>
    <scope>NUCLEOTIDE SEQUENCE [LARGE SCALE GENOMIC DNA]</scope>
</reference>
<evidence type="ECO:0000256" key="1">
    <source>
        <dbReference type="SAM" id="Coils"/>
    </source>
</evidence>
<dbReference type="AlphaFoldDB" id="A0A7R8UA87"/>
<protein>
    <submittedName>
        <fullName evidence="2">Uncharacterized protein</fullName>
    </submittedName>
</protein>
<evidence type="ECO:0000313" key="3">
    <source>
        <dbReference type="Proteomes" id="UP000594454"/>
    </source>
</evidence>
<evidence type="ECO:0000313" key="2">
    <source>
        <dbReference type="EMBL" id="CAD7077042.1"/>
    </source>
</evidence>
<keyword evidence="1" id="KW-0175">Coiled coil</keyword>
<sequence>MQKLAKTKKSTARQNVVRILMASNEENELPIDDDPVFQEMRREIVDFLDILQNLFQRLERLEELLEENDSGYDSNDPPSIT</sequence>
<feature type="coiled-coil region" evidence="1">
    <location>
        <begin position="44"/>
        <end position="71"/>
    </location>
</feature>
<dbReference type="EMBL" id="LR899009">
    <property type="protein sequence ID" value="CAD7077042.1"/>
    <property type="molecule type" value="Genomic_DNA"/>
</dbReference>
<organism evidence="2 3">
    <name type="scientific">Hermetia illucens</name>
    <name type="common">Black soldier fly</name>
    <dbReference type="NCBI Taxonomy" id="343691"/>
    <lineage>
        <taxon>Eukaryota</taxon>
        <taxon>Metazoa</taxon>
        <taxon>Ecdysozoa</taxon>
        <taxon>Arthropoda</taxon>
        <taxon>Hexapoda</taxon>
        <taxon>Insecta</taxon>
        <taxon>Pterygota</taxon>
        <taxon>Neoptera</taxon>
        <taxon>Endopterygota</taxon>
        <taxon>Diptera</taxon>
        <taxon>Brachycera</taxon>
        <taxon>Stratiomyomorpha</taxon>
        <taxon>Stratiomyidae</taxon>
        <taxon>Hermetiinae</taxon>
        <taxon>Hermetia</taxon>
    </lineage>
</organism>
<name>A0A7R8UA87_HERIL</name>
<dbReference type="Proteomes" id="UP000594454">
    <property type="component" value="Chromosome 1"/>
</dbReference>
<dbReference type="InParanoid" id="A0A7R8UA87"/>